<dbReference type="Pfam" id="PF03364">
    <property type="entry name" value="Polyketide_cyc"/>
    <property type="match status" value="1"/>
</dbReference>
<dbReference type="eggNOG" id="COG5637">
    <property type="taxonomic scope" value="Bacteria"/>
</dbReference>
<dbReference type="RefSeq" id="WP_009583066.1">
    <property type="nucleotide sequence ID" value="NZ_AMZN01000101.1"/>
</dbReference>
<keyword evidence="2" id="KW-0472">Membrane</keyword>
<reference evidence="4 5" key="1">
    <citation type="submission" date="2012-12" db="EMBL/GenBank/DDBJ databases">
        <title>Genome assembly of Fulvivirga imtechensis AK7.</title>
        <authorList>
            <person name="Nupur N."/>
            <person name="Khatri I."/>
            <person name="Kumar R."/>
            <person name="Subramanian S."/>
            <person name="Pinnaka A."/>
        </authorList>
    </citation>
    <scope>NUCLEOTIDE SEQUENCE [LARGE SCALE GENOMIC DNA]</scope>
    <source>
        <strain evidence="4 5">AK7</strain>
    </source>
</reference>
<dbReference type="PANTHER" id="PTHR33824">
    <property type="entry name" value="POLYKETIDE CYCLASE/DEHYDRASE AND LIPID TRANSPORT SUPERFAMILY PROTEIN"/>
    <property type="match status" value="1"/>
</dbReference>
<evidence type="ECO:0000256" key="1">
    <source>
        <dbReference type="ARBA" id="ARBA00008918"/>
    </source>
</evidence>
<accession>L8JM77</accession>
<keyword evidence="2" id="KW-1133">Transmembrane helix</keyword>
<feature type="domain" description="Coenzyme Q-binding protein COQ10 START" evidence="3">
    <location>
        <begin position="94"/>
        <end position="185"/>
    </location>
</feature>
<comment type="caution">
    <text evidence="4">The sequence shown here is derived from an EMBL/GenBank/DDBJ whole genome shotgun (WGS) entry which is preliminary data.</text>
</comment>
<gene>
    <name evidence="4" type="ORF">C900_00173</name>
</gene>
<evidence type="ECO:0000313" key="4">
    <source>
        <dbReference type="EMBL" id="ELR68629.1"/>
    </source>
</evidence>
<dbReference type="Gene3D" id="3.30.530.20">
    <property type="match status" value="1"/>
</dbReference>
<dbReference type="EMBL" id="AMZN01000101">
    <property type="protein sequence ID" value="ELR68629.1"/>
    <property type="molecule type" value="Genomic_DNA"/>
</dbReference>
<sequence length="234" mass="26492">MNVKKQTTEVLQKVQEPSKENLNTYERIGVASGGALLSYIGIKNMRRGWPLAVIGGALAIAGIAGKNPLYLVNNRSKKHLKVKTSILINKEKGEVYDFWRKLENLPTFMKHLKEVRELNDKKSHWKAELEGVDIEWDAEITRDIQGQRIGWRSLPGSEVQTTGQVEFRDAAGNKATQLTVTLEYADQTGKIAKAFASMYHPVFKDQIEDELNECKRILETRKVQEPKTQPHGHG</sequence>
<organism evidence="4 5">
    <name type="scientific">Fulvivirga imtechensis AK7</name>
    <dbReference type="NCBI Taxonomy" id="1237149"/>
    <lineage>
        <taxon>Bacteria</taxon>
        <taxon>Pseudomonadati</taxon>
        <taxon>Bacteroidota</taxon>
        <taxon>Cytophagia</taxon>
        <taxon>Cytophagales</taxon>
        <taxon>Fulvivirgaceae</taxon>
        <taxon>Fulvivirga</taxon>
    </lineage>
</organism>
<dbReference type="STRING" id="1237149.C900_00173"/>
<dbReference type="InterPro" id="IPR023393">
    <property type="entry name" value="START-like_dom_sf"/>
</dbReference>
<dbReference type="Proteomes" id="UP000011135">
    <property type="component" value="Unassembled WGS sequence"/>
</dbReference>
<comment type="similarity">
    <text evidence="1">Belongs to the ribosome association toxin RatA family.</text>
</comment>
<evidence type="ECO:0000259" key="3">
    <source>
        <dbReference type="Pfam" id="PF03364"/>
    </source>
</evidence>
<evidence type="ECO:0000256" key="2">
    <source>
        <dbReference type="SAM" id="Phobius"/>
    </source>
</evidence>
<keyword evidence="5" id="KW-1185">Reference proteome</keyword>
<dbReference type="SUPFAM" id="SSF55961">
    <property type="entry name" value="Bet v1-like"/>
    <property type="match status" value="1"/>
</dbReference>
<protein>
    <recommendedName>
        <fullName evidence="3">Coenzyme Q-binding protein COQ10 START domain-containing protein</fullName>
    </recommendedName>
</protein>
<evidence type="ECO:0000313" key="5">
    <source>
        <dbReference type="Proteomes" id="UP000011135"/>
    </source>
</evidence>
<dbReference type="AlphaFoldDB" id="L8JM77"/>
<feature type="transmembrane region" description="Helical" evidence="2">
    <location>
        <begin position="49"/>
        <end position="72"/>
    </location>
</feature>
<name>L8JM77_9BACT</name>
<dbReference type="PANTHER" id="PTHR33824:SF7">
    <property type="entry name" value="POLYKETIDE CYCLASE_DEHYDRASE AND LIPID TRANSPORT SUPERFAMILY PROTEIN"/>
    <property type="match status" value="1"/>
</dbReference>
<keyword evidence="2" id="KW-0812">Transmembrane</keyword>
<dbReference type="InterPro" id="IPR047137">
    <property type="entry name" value="ORF3"/>
</dbReference>
<dbReference type="OrthoDB" id="9797595at2"/>
<proteinExistence type="inferred from homology"/>
<dbReference type="CDD" id="cd07817">
    <property type="entry name" value="SRPBCC_8"/>
    <property type="match status" value="1"/>
</dbReference>
<dbReference type="InterPro" id="IPR005031">
    <property type="entry name" value="COQ10_START"/>
</dbReference>